<keyword evidence="6" id="KW-0862">Zinc</keyword>
<evidence type="ECO:0000256" key="2">
    <source>
        <dbReference type="ARBA" id="ARBA00007357"/>
    </source>
</evidence>
<dbReference type="PROSITE" id="PS51885">
    <property type="entry name" value="NEPRILYSIN"/>
    <property type="match status" value="1"/>
</dbReference>
<dbReference type="Pfam" id="PF05649">
    <property type="entry name" value="Peptidase_M13_N"/>
    <property type="match status" value="2"/>
</dbReference>
<name>A0A0N4V3M8_ENTVE</name>
<dbReference type="InterPro" id="IPR000718">
    <property type="entry name" value="Peptidase_M13"/>
</dbReference>
<keyword evidence="3" id="KW-0645">Protease</keyword>
<dbReference type="InterPro" id="IPR042089">
    <property type="entry name" value="Peptidase_M13_dom_2"/>
</dbReference>
<keyword evidence="11" id="KW-1185">Reference proteome</keyword>
<reference evidence="10 11" key="2">
    <citation type="submission" date="2018-10" db="EMBL/GenBank/DDBJ databases">
        <authorList>
            <consortium name="Pathogen Informatics"/>
        </authorList>
    </citation>
    <scope>NUCLEOTIDE SEQUENCE [LARGE SCALE GENOMIC DNA]</scope>
</reference>
<dbReference type="GO" id="GO:0046872">
    <property type="term" value="F:metal ion binding"/>
    <property type="evidence" value="ECO:0007669"/>
    <property type="project" value="UniProtKB-KW"/>
</dbReference>
<keyword evidence="7" id="KW-0482">Metalloprotease</keyword>
<evidence type="ECO:0000256" key="6">
    <source>
        <dbReference type="ARBA" id="ARBA00022833"/>
    </source>
</evidence>
<dbReference type="CDD" id="cd08662">
    <property type="entry name" value="M13"/>
    <property type="match status" value="1"/>
</dbReference>
<evidence type="ECO:0000256" key="1">
    <source>
        <dbReference type="ARBA" id="ARBA00001947"/>
    </source>
</evidence>
<evidence type="ECO:0000313" key="11">
    <source>
        <dbReference type="Proteomes" id="UP000274131"/>
    </source>
</evidence>
<dbReference type="Gene3D" id="3.40.390.10">
    <property type="entry name" value="Collagenase (Catalytic Domain)"/>
    <property type="match status" value="2"/>
</dbReference>
<evidence type="ECO:0000313" key="12">
    <source>
        <dbReference type="WBParaSite" id="EVEC_0000466601-mRNA-1"/>
    </source>
</evidence>
<dbReference type="GO" id="GO:0016485">
    <property type="term" value="P:protein processing"/>
    <property type="evidence" value="ECO:0007669"/>
    <property type="project" value="TreeGrafter"/>
</dbReference>
<dbReference type="PANTHER" id="PTHR11733:SF192">
    <property type="entry name" value="NEPRILYSIN-21"/>
    <property type="match status" value="1"/>
</dbReference>
<dbReference type="SUPFAM" id="SSF55486">
    <property type="entry name" value="Metalloproteases ('zincins'), catalytic domain"/>
    <property type="match status" value="1"/>
</dbReference>
<dbReference type="PRINTS" id="PR00786">
    <property type="entry name" value="NEPRILYSIN"/>
</dbReference>
<dbReference type="Gene3D" id="1.10.1380.10">
    <property type="entry name" value="Neutral endopeptidase , domain2"/>
    <property type="match status" value="2"/>
</dbReference>
<dbReference type="GO" id="GO:0005886">
    <property type="term" value="C:plasma membrane"/>
    <property type="evidence" value="ECO:0007669"/>
    <property type="project" value="TreeGrafter"/>
</dbReference>
<sequence>MFIWVFTVGILFDSIFFIIAYRTYWNLCFMALHTSRLSTLYSRGYIHYLLYRFSGYGYRKDQLFDIQNDSSFGLDKSAVNHHELVCTSRECVLIAGFLAGNLNEKVDPCDDFYEYACGNYGLDRYLSANKPLRHTLTDMQSRLNKQVKILLESPVKEADEPWDRLAKTYYQQCIREDDLEKTGDITVKEVLKELGGWPVLEGERWKEWQFSWEEQLARVMNKTGINAVILELSVSHDPRNSSKSLIELDQPKWGIGSRWPYLTGPDDPTLLNYTSLMIATAINLGADPEVAERDMKEAIDFEVRLVNFSADEQSRRDPDHTNNPYQLWQLGELFPHHILHTTNKRIIANYLQWRIVQGFSPFLPPKKQKPFYEFKANQTGIHDAPLPERWEDCLFLSLIMLDMPVGKLYVDNYFDKDRAINKMNEMTKYFKNELILQLRKAEWMDRITKQRAIEKAQYVEYKSGYPPYIYNETWMRTVWTFPEIWEKPKSLLKLTIRIKLARVLEELNRLKVPFDRSTWFQGPAQVDAYYAPNLNEMIFPAGIMQFPLLSSGVPNYITYAMIGAVIGHEVSHAFDDQGNKVYHKFYYRRRYDKLGNLYDWWDAETAEKFSERTECFVKQYNAIRVKEAGLNLNGKLSVGENIADNGGVKIALMAYKSWLRDRTHGEAALPGFQNFTTEQLFFLAYANNWCSLARPKHYVQVIMNDVHAPSKYRAIVPLQNRPEFAAAYHCKAGSPMNPVKKCALW</sequence>
<reference evidence="12" key="1">
    <citation type="submission" date="2017-02" db="UniProtKB">
        <authorList>
            <consortium name="WormBaseParasite"/>
        </authorList>
    </citation>
    <scope>IDENTIFICATION</scope>
</reference>
<evidence type="ECO:0000256" key="5">
    <source>
        <dbReference type="ARBA" id="ARBA00022801"/>
    </source>
</evidence>
<feature type="domain" description="Peptidase M13 N-terminal" evidence="9">
    <location>
        <begin position="338"/>
        <end position="466"/>
    </location>
</feature>
<dbReference type="InterPro" id="IPR018497">
    <property type="entry name" value="Peptidase_M13_C"/>
</dbReference>
<evidence type="ECO:0000256" key="3">
    <source>
        <dbReference type="ARBA" id="ARBA00022670"/>
    </source>
</evidence>
<proteinExistence type="inferred from homology"/>
<dbReference type="Proteomes" id="UP000274131">
    <property type="component" value="Unassembled WGS sequence"/>
</dbReference>
<dbReference type="AlphaFoldDB" id="A0A0N4V3M8"/>
<dbReference type="PANTHER" id="PTHR11733">
    <property type="entry name" value="ZINC METALLOPROTEASE FAMILY M13 NEPRILYSIN-RELATED"/>
    <property type="match status" value="1"/>
</dbReference>
<comment type="similarity">
    <text evidence="2">Belongs to the peptidase M13 family.</text>
</comment>
<feature type="domain" description="Peptidase M13 C-terminal" evidence="8">
    <location>
        <begin position="528"/>
        <end position="743"/>
    </location>
</feature>
<organism evidence="12">
    <name type="scientific">Enterobius vermicularis</name>
    <name type="common">Human pinworm</name>
    <dbReference type="NCBI Taxonomy" id="51028"/>
    <lineage>
        <taxon>Eukaryota</taxon>
        <taxon>Metazoa</taxon>
        <taxon>Ecdysozoa</taxon>
        <taxon>Nematoda</taxon>
        <taxon>Chromadorea</taxon>
        <taxon>Rhabditida</taxon>
        <taxon>Spirurina</taxon>
        <taxon>Oxyuridomorpha</taxon>
        <taxon>Oxyuroidea</taxon>
        <taxon>Oxyuridae</taxon>
        <taxon>Enterobius</taxon>
    </lineage>
</organism>
<dbReference type="STRING" id="51028.A0A0N4V3M8"/>
<evidence type="ECO:0000256" key="7">
    <source>
        <dbReference type="ARBA" id="ARBA00023049"/>
    </source>
</evidence>
<feature type="domain" description="Peptidase M13 N-terminal" evidence="9">
    <location>
        <begin position="108"/>
        <end position="336"/>
    </location>
</feature>
<dbReference type="Pfam" id="PF01431">
    <property type="entry name" value="Peptidase_M13"/>
    <property type="match status" value="1"/>
</dbReference>
<keyword evidence="5" id="KW-0378">Hydrolase</keyword>
<dbReference type="OrthoDB" id="6475849at2759"/>
<evidence type="ECO:0000256" key="4">
    <source>
        <dbReference type="ARBA" id="ARBA00022723"/>
    </source>
</evidence>
<dbReference type="WBParaSite" id="EVEC_0000466601-mRNA-1">
    <property type="protein sequence ID" value="EVEC_0000466601-mRNA-1"/>
    <property type="gene ID" value="EVEC_0000466601"/>
</dbReference>
<evidence type="ECO:0000259" key="9">
    <source>
        <dbReference type="Pfam" id="PF05649"/>
    </source>
</evidence>
<accession>A0A0N4V3M8</accession>
<keyword evidence="4" id="KW-0479">Metal-binding</keyword>
<evidence type="ECO:0000259" key="8">
    <source>
        <dbReference type="Pfam" id="PF01431"/>
    </source>
</evidence>
<dbReference type="InterPro" id="IPR024079">
    <property type="entry name" value="MetalloPept_cat_dom_sf"/>
</dbReference>
<comment type="cofactor">
    <cofactor evidence="1">
        <name>Zn(2+)</name>
        <dbReference type="ChEBI" id="CHEBI:29105"/>
    </cofactor>
</comment>
<dbReference type="GO" id="GO:0004222">
    <property type="term" value="F:metalloendopeptidase activity"/>
    <property type="evidence" value="ECO:0007669"/>
    <property type="project" value="InterPro"/>
</dbReference>
<dbReference type="EMBL" id="UXUI01007839">
    <property type="protein sequence ID" value="VDD89623.1"/>
    <property type="molecule type" value="Genomic_DNA"/>
</dbReference>
<evidence type="ECO:0000313" key="10">
    <source>
        <dbReference type="EMBL" id="VDD89623.1"/>
    </source>
</evidence>
<gene>
    <name evidence="10" type="ORF">EVEC_LOCUS4374</name>
</gene>
<dbReference type="InterPro" id="IPR008753">
    <property type="entry name" value="Peptidase_M13_N"/>
</dbReference>
<protein>
    <submittedName>
        <fullName evidence="12">Neprilysin</fullName>
    </submittedName>
</protein>